<keyword evidence="3" id="KW-1185">Reference proteome</keyword>
<dbReference type="RefSeq" id="WP_069907817.1">
    <property type="nucleotide sequence ID" value="NZ_LAJE02000040.1"/>
</dbReference>
<evidence type="ECO:0000313" key="2">
    <source>
        <dbReference type="EMBL" id="OEO33041.1"/>
    </source>
</evidence>
<dbReference type="AlphaFoldDB" id="A0A1E5XWS6"/>
<dbReference type="PANTHER" id="PTHR43312">
    <property type="entry name" value="D-THREO-ALDOSE 1-DEHYDROGENASE"/>
    <property type="match status" value="1"/>
</dbReference>
<reference evidence="2 3" key="1">
    <citation type="journal article" date="2015" name="Genome Announc.">
        <title>Genome Assemblies of Three Soil-Associated Devosia species: D. insulae, D. limi, and D. soli.</title>
        <authorList>
            <person name="Hassan Y.I."/>
            <person name="Lepp D."/>
            <person name="Zhou T."/>
        </authorList>
    </citation>
    <scope>NUCLEOTIDE SEQUENCE [LARGE SCALE GENOMIC DNA]</scope>
    <source>
        <strain evidence="2 3">DS-56</strain>
    </source>
</reference>
<feature type="domain" description="NADP-dependent oxidoreductase" evidence="1">
    <location>
        <begin position="16"/>
        <end position="316"/>
    </location>
</feature>
<comment type="caution">
    <text evidence="2">The sequence shown here is derived from an EMBL/GenBank/DDBJ whole genome shotgun (WGS) entry which is preliminary data.</text>
</comment>
<organism evidence="2 3">
    <name type="scientific">Devosia insulae DS-56</name>
    <dbReference type="NCBI Taxonomy" id="1116389"/>
    <lineage>
        <taxon>Bacteria</taxon>
        <taxon>Pseudomonadati</taxon>
        <taxon>Pseudomonadota</taxon>
        <taxon>Alphaproteobacteria</taxon>
        <taxon>Hyphomicrobiales</taxon>
        <taxon>Devosiaceae</taxon>
        <taxon>Devosia</taxon>
    </lineage>
</organism>
<protein>
    <submittedName>
        <fullName evidence="2">Aldo/keto reductase</fullName>
    </submittedName>
</protein>
<dbReference type="Gene3D" id="3.20.20.100">
    <property type="entry name" value="NADP-dependent oxidoreductase domain"/>
    <property type="match status" value="1"/>
</dbReference>
<dbReference type="InterPro" id="IPR053135">
    <property type="entry name" value="AKR2_Oxidoreductase"/>
</dbReference>
<dbReference type="EMBL" id="LAJE02000040">
    <property type="protein sequence ID" value="OEO33041.1"/>
    <property type="molecule type" value="Genomic_DNA"/>
</dbReference>
<dbReference type="PANTHER" id="PTHR43312:SF1">
    <property type="entry name" value="NADP-DEPENDENT OXIDOREDUCTASE DOMAIN-CONTAINING PROTEIN"/>
    <property type="match status" value="1"/>
</dbReference>
<sequence length="324" mass="36245">MRYRAFGGTGWQVSEVGFGAWQIGGDWGGASDAESIRTLHHAFERGINFVDTAEMYGKGRSETVVGQAVRQWRQGRIYVATKVQPTVWPSPDEERPPMRGRYPAWHLRTAVEASLRRLQVERIDLLQLHCWVADGVTELDWLETLNALRLEGKLDQIGVSLRDYRPDDGIELARLGLVSSQQVIFNLFEQRPRDRLFRAAPDHPPAFIARVPLDSGSLTGSWSAATYAGWPAGSGPHQLFRGDRFAETLARVERLKQLCAPYFATLAEAAMRFSLSVPEVSTVIPGMHSPAEVDTNIAYADGAPFPEELLAQLAAHSWPRNYYQ</sequence>
<proteinExistence type="predicted"/>
<name>A0A1E5XWS6_9HYPH</name>
<dbReference type="OrthoDB" id="9803483at2"/>
<accession>A0A1E5XWS6</accession>
<dbReference type="CDD" id="cd19086">
    <property type="entry name" value="AKR_AKR11C1"/>
    <property type="match status" value="1"/>
</dbReference>
<gene>
    <name evidence="2" type="ORF">VW23_008500</name>
</gene>
<dbReference type="SUPFAM" id="SSF51430">
    <property type="entry name" value="NAD(P)-linked oxidoreductase"/>
    <property type="match status" value="1"/>
</dbReference>
<dbReference type="InterPro" id="IPR036812">
    <property type="entry name" value="NAD(P)_OxRdtase_dom_sf"/>
</dbReference>
<dbReference type="Pfam" id="PF00248">
    <property type="entry name" value="Aldo_ket_red"/>
    <property type="match status" value="1"/>
</dbReference>
<dbReference type="InterPro" id="IPR023210">
    <property type="entry name" value="NADP_OxRdtase_dom"/>
</dbReference>
<dbReference type="Proteomes" id="UP000095463">
    <property type="component" value="Unassembled WGS sequence"/>
</dbReference>
<evidence type="ECO:0000259" key="1">
    <source>
        <dbReference type="Pfam" id="PF00248"/>
    </source>
</evidence>
<evidence type="ECO:0000313" key="3">
    <source>
        <dbReference type="Proteomes" id="UP000095463"/>
    </source>
</evidence>